<reference evidence="1 2" key="1">
    <citation type="submission" date="2016-10" db="EMBL/GenBank/DDBJ databases">
        <authorList>
            <person name="Varghese N."/>
            <person name="Submissions S."/>
        </authorList>
    </citation>
    <scope>NUCLEOTIDE SEQUENCE [LARGE SCALE GENOMIC DNA]</scope>
    <source>
        <strain evidence="1 2">CGMCC 1.8499</strain>
    </source>
</reference>
<dbReference type="EMBL" id="FPAZ01000020">
    <property type="protein sequence ID" value="SFT97195.1"/>
    <property type="molecule type" value="Genomic_DNA"/>
</dbReference>
<sequence>MNDTANRKEKIGCDGQETAYLVREVGPRNDYCKIILNANVVVGDSFSKTQAA</sequence>
<organism evidence="1 2">
    <name type="scientific">Pseudoalteromonas lipolytica</name>
    <dbReference type="NCBI Taxonomy" id="570156"/>
    <lineage>
        <taxon>Bacteria</taxon>
        <taxon>Pseudomonadati</taxon>
        <taxon>Pseudomonadota</taxon>
        <taxon>Gammaproteobacteria</taxon>
        <taxon>Alteromonadales</taxon>
        <taxon>Pseudoalteromonadaceae</taxon>
        <taxon>Pseudoalteromonas</taxon>
    </lineage>
</organism>
<evidence type="ECO:0000313" key="2">
    <source>
        <dbReference type="Proteomes" id="UP000183805"/>
    </source>
</evidence>
<evidence type="ECO:0000313" key="1">
    <source>
        <dbReference type="EMBL" id="SFT97195.1"/>
    </source>
</evidence>
<comment type="caution">
    <text evidence="1">The sequence shown here is derived from an EMBL/GenBank/DDBJ whole genome shotgun (WGS) entry which is preliminary data.</text>
</comment>
<proteinExistence type="predicted"/>
<dbReference type="Proteomes" id="UP000183805">
    <property type="component" value="Unassembled WGS sequence"/>
</dbReference>
<name>A0ABY1GW45_9GAMM</name>
<accession>A0ABY1GW45</accession>
<gene>
    <name evidence="1" type="ORF">SAMN04487854_12068</name>
</gene>
<protein>
    <submittedName>
        <fullName evidence="1">Uncharacterized protein</fullName>
    </submittedName>
</protein>
<keyword evidence="2" id="KW-1185">Reference proteome</keyword>